<name>A0ABQ8VY30_9AGAR</name>
<protein>
    <submittedName>
        <fullName evidence="2">Uncharacterized protein</fullName>
    </submittedName>
</protein>
<dbReference type="EMBL" id="JANVFT010000007">
    <property type="protein sequence ID" value="KAJ4500129.1"/>
    <property type="molecule type" value="Genomic_DNA"/>
</dbReference>
<proteinExistence type="predicted"/>
<feature type="compositionally biased region" description="Basic and acidic residues" evidence="1">
    <location>
        <begin position="330"/>
        <end position="344"/>
    </location>
</feature>
<accession>A0ABQ8VY30</accession>
<evidence type="ECO:0000313" key="3">
    <source>
        <dbReference type="Proteomes" id="UP001150217"/>
    </source>
</evidence>
<keyword evidence="3" id="KW-1185">Reference proteome</keyword>
<reference evidence="2" key="1">
    <citation type="submission" date="2022-08" db="EMBL/GenBank/DDBJ databases">
        <title>A Global Phylogenomic Analysis of the Shiitake Genus Lentinula.</title>
        <authorList>
            <consortium name="DOE Joint Genome Institute"/>
            <person name="Sierra-Patev S."/>
            <person name="Min B."/>
            <person name="Naranjo-Ortiz M."/>
            <person name="Looney B."/>
            <person name="Konkel Z."/>
            <person name="Slot J.C."/>
            <person name="Sakamoto Y."/>
            <person name="Steenwyk J.L."/>
            <person name="Rokas A."/>
            <person name="Carro J."/>
            <person name="Camarero S."/>
            <person name="Ferreira P."/>
            <person name="Molpeceres G."/>
            <person name="Ruiz-Duenas F.J."/>
            <person name="Serrano A."/>
            <person name="Henrissat B."/>
            <person name="Drula E."/>
            <person name="Hughes K.W."/>
            <person name="Mata J.L."/>
            <person name="Ishikawa N.K."/>
            <person name="Vargas-Isla R."/>
            <person name="Ushijima S."/>
            <person name="Smith C.A."/>
            <person name="Ahrendt S."/>
            <person name="Andreopoulos W."/>
            <person name="He G."/>
            <person name="Labutti K."/>
            <person name="Lipzen A."/>
            <person name="Ng V."/>
            <person name="Riley R."/>
            <person name="Sandor L."/>
            <person name="Barry K."/>
            <person name="Martinez A.T."/>
            <person name="Xiao Y."/>
            <person name="Gibbons J.G."/>
            <person name="Terashima K."/>
            <person name="Grigoriev I.V."/>
            <person name="Hibbett D.S."/>
        </authorList>
    </citation>
    <scope>NUCLEOTIDE SEQUENCE</scope>
    <source>
        <strain evidence="2">RHP3577 ss4</strain>
    </source>
</reference>
<sequence length="484" mass="54751">MSRYPAQVSSAQLLLPTWQQALKEDAREQFSEIAVIEWLAVFIIDYPIGRDHSFHKQSTHLKESILHSQAHSDLESHCYRNEFSAFEAGEPEASFNAATVIKNAWNALDKIKALSQFKVPGSRKASQIKAVERIINAFTIYLIDAQLISLSALTRIDDAPQPSLEAHLIACDATMHSIELAANLVDITRQLASLRFLCVSLSENFSQEYVILKGEYMAISYKETSAEPSLTLFPRKFSLSNMHSLQRQVSNQESSTMSTGINAQMKTLDAPDKLLEAQVNQQESFKDPAHMNTQTQFQSGTRGLEEKVMDIKQNNLTQSKPRPRPRPHPYTKDRESTAKDSNDAKYYRFDGSGLSPDQKGWVHLHLTTWFDVKNNPEDTRIFIEQISGEFLMKFPANDLVQEGSALNNAHFQAYTLTKIKKVVLQVIVHDVTALHFERFFKKARAFKTGKAFPHPKLSLNADWHAMLITGIANSGYQAWSSYPN</sequence>
<feature type="compositionally biased region" description="Polar residues" evidence="1">
    <location>
        <begin position="291"/>
        <end position="301"/>
    </location>
</feature>
<gene>
    <name evidence="2" type="ORF">C8R41DRAFT_914602</name>
</gene>
<comment type="caution">
    <text evidence="2">The sequence shown here is derived from an EMBL/GenBank/DDBJ whole genome shotgun (WGS) entry which is preliminary data.</text>
</comment>
<evidence type="ECO:0000256" key="1">
    <source>
        <dbReference type="SAM" id="MobiDB-lite"/>
    </source>
</evidence>
<organism evidence="2 3">
    <name type="scientific">Lentinula lateritia</name>
    <dbReference type="NCBI Taxonomy" id="40482"/>
    <lineage>
        <taxon>Eukaryota</taxon>
        <taxon>Fungi</taxon>
        <taxon>Dikarya</taxon>
        <taxon>Basidiomycota</taxon>
        <taxon>Agaricomycotina</taxon>
        <taxon>Agaricomycetes</taxon>
        <taxon>Agaricomycetidae</taxon>
        <taxon>Agaricales</taxon>
        <taxon>Marasmiineae</taxon>
        <taxon>Omphalotaceae</taxon>
        <taxon>Lentinula</taxon>
    </lineage>
</organism>
<dbReference type="Proteomes" id="UP001150217">
    <property type="component" value="Unassembled WGS sequence"/>
</dbReference>
<evidence type="ECO:0000313" key="2">
    <source>
        <dbReference type="EMBL" id="KAJ4500129.1"/>
    </source>
</evidence>
<feature type="region of interest" description="Disordered" evidence="1">
    <location>
        <begin position="283"/>
        <end position="344"/>
    </location>
</feature>